<reference evidence="2" key="2">
    <citation type="submission" date="2023-06" db="EMBL/GenBank/DDBJ databases">
        <title>Long-read-based genome assembly of the green algal bacterivore Cymbomonas tetramitiformis.</title>
        <authorList>
            <person name="Gyaltshen Y."/>
            <person name="Rozenberg A."/>
            <person name="Paasch A."/>
            <person name="Burns J.A."/>
            <person name="Warring S."/>
            <person name="Larson R."/>
            <person name="Maurer-Alcala X."/>
            <person name="Dacks J."/>
            <person name="Kim E."/>
        </authorList>
    </citation>
    <scope>NUCLEOTIDE SEQUENCE</scope>
    <source>
        <strain evidence="2">PLY_AMNH</strain>
    </source>
</reference>
<dbReference type="Proteomes" id="UP001190700">
    <property type="component" value="Unassembled WGS sequence"/>
</dbReference>
<evidence type="ECO:0000313" key="2">
    <source>
        <dbReference type="EMBL" id="KAK3264912.1"/>
    </source>
</evidence>
<proteinExistence type="predicted"/>
<protein>
    <submittedName>
        <fullName evidence="2">Uncharacterized protein</fullName>
    </submittedName>
</protein>
<dbReference type="AlphaFoldDB" id="A0AAE0FSD5"/>
<evidence type="ECO:0000313" key="1">
    <source>
        <dbReference type="EMBL" id="KAK3264911.1"/>
    </source>
</evidence>
<dbReference type="EMBL" id="LGRX02014277">
    <property type="protein sequence ID" value="KAK3264912.1"/>
    <property type="molecule type" value="Genomic_DNA"/>
</dbReference>
<evidence type="ECO:0000313" key="3">
    <source>
        <dbReference type="Proteomes" id="UP001190700"/>
    </source>
</evidence>
<gene>
    <name evidence="1" type="ORF">CYMTET_26379</name>
    <name evidence="2" type="ORF">CYMTET_26380</name>
</gene>
<organism evidence="2 3">
    <name type="scientific">Cymbomonas tetramitiformis</name>
    <dbReference type="NCBI Taxonomy" id="36881"/>
    <lineage>
        <taxon>Eukaryota</taxon>
        <taxon>Viridiplantae</taxon>
        <taxon>Chlorophyta</taxon>
        <taxon>Pyramimonadophyceae</taxon>
        <taxon>Pyramimonadales</taxon>
        <taxon>Pyramimonadaceae</taxon>
        <taxon>Cymbomonas</taxon>
    </lineage>
</organism>
<reference evidence="2 3" key="1">
    <citation type="journal article" date="2015" name="Genome Biol. Evol.">
        <title>Comparative Genomics of a Bacterivorous Green Alga Reveals Evolutionary Causalities and Consequences of Phago-Mixotrophic Mode of Nutrition.</title>
        <authorList>
            <person name="Burns J.A."/>
            <person name="Paasch A."/>
            <person name="Narechania A."/>
            <person name="Kim E."/>
        </authorList>
    </citation>
    <scope>NUCLEOTIDE SEQUENCE [LARGE SCALE GENOMIC DNA]</scope>
    <source>
        <strain evidence="2">PLY_AMNH</strain>
    </source>
</reference>
<dbReference type="EMBL" id="LGRX02014277">
    <property type="protein sequence ID" value="KAK3264911.1"/>
    <property type="molecule type" value="Genomic_DNA"/>
</dbReference>
<name>A0AAE0FSD5_9CHLO</name>
<comment type="caution">
    <text evidence="2">The sequence shown here is derived from an EMBL/GenBank/DDBJ whole genome shotgun (WGS) entry which is preliminary data.</text>
</comment>
<keyword evidence="3" id="KW-1185">Reference proteome</keyword>
<sequence>MPLRPHVFIAVASVPTALSRSCPAWVPLSTAMFCGCTLQVEAVLAMLDTLDDYMLSDFIRVVAYTDFGTPSPFTIRCPFRLRHYPSPLCLWISPFNTLAAPSCTSPPLRAPAFHLSIGPDKLLPLLSPPAFQAAAFRTFLKEQRCHKLRQVAATVCFAESIPVVAGAFTDRASGNEIENHHSRPATAGGIFHRPALREHLWNLGAGFATRVGEGL</sequence>
<accession>A0AAE0FSD5</accession>